<evidence type="ECO:0000256" key="4">
    <source>
        <dbReference type="ARBA" id="ARBA00022741"/>
    </source>
</evidence>
<evidence type="ECO:0000256" key="3">
    <source>
        <dbReference type="ARBA" id="ARBA00022692"/>
    </source>
</evidence>
<keyword evidence="6 8" id="KW-1133">Transmembrane helix</keyword>
<organism evidence="11 12">
    <name type="scientific">Natrinema halophilum</name>
    <dbReference type="NCBI Taxonomy" id="1699371"/>
    <lineage>
        <taxon>Archaea</taxon>
        <taxon>Methanobacteriati</taxon>
        <taxon>Methanobacteriota</taxon>
        <taxon>Stenosarchaea group</taxon>
        <taxon>Halobacteria</taxon>
        <taxon>Halobacteriales</taxon>
        <taxon>Natrialbaceae</taxon>
        <taxon>Natrinema</taxon>
    </lineage>
</organism>
<dbReference type="Pfam" id="PF00005">
    <property type="entry name" value="ABC_tran"/>
    <property type="match status" value="1"/>
</dbReference>
<dbReference type="GeneID" id="56034497"/>
<evidence type="ECO:0000256" key="8">
    <source>
        <dbReference type="SAM" id="Phobius"/>
    </source>
</evidence>
<dbReference type="PROSITE" id="PS00211">
    <property type="entry name" value="ABC_TRANSPORTER_1"/>
    <property type="match status" value="1"/>
</dbReference>
<feature type="transmembrane region" description="Helical" evidence="8">
    <location>
        <begin position="149"/>
        <end position="170"/>
    </location>
</feature>
<dbReference type="PANTHER" id="PTHR24221">
    <property type="entry name" value="ATP-BINDING CASSETTE SUB-FAMILY B"/>
    <property type="match status" value="1"/>
</dbReference>
<proteinExistence type="predicted"/>
<sequence length="592" mass="66253">MTVARLPQRVPPLIIGVALDSLLLHSQQYSIPLIPQHVIPTSQRGQLWFTVSVIVGAIILESIFDYMGRLAYERGTLEMIHDIRTSSYESVINFQMGYFDRTSTGDIMSVMNNDINNLKKGSEAIYQAIDFGGKLVFAFAFMVVLNWELALLVAIIPIGLALVSRFYAAVLQSHYTDVRASIGTINERINDVIDGITTVKTSNREDYERTQLRDTSEEYKQNKWSAIRIRLVYDSILYFFNSIGVWGLFLVGGYWIISGPPAVFQTTLTAGTLLTFIIYSKSFLAPVRNLAVRVIDRLQDASASAERIVSLFDSPEFSEKSRNENDMEFSEPSVEYDDVTFSYDGAEEVALDDVTLTAEPGQFIGIVGSSGAGKSTLMKLLFQFYQADRGEIRIDGQDISELDLGSLRQELGYVSQDPVMFPGTVRENIIYGSPAQRRDESTIQEAAKVAGAHEFIEALPEGYDTTVGESGSQLSGGQRQRIALARVFYHDPSVLVLDEATSHVDNETEMIIQQNLQGQFDTQTIFAIAHRLSTLRNADRILVFDDGEIVERGIHEELLEMDGLYANLWRIQTGEVHFPDTMSSEYSQMANE</sequence>
<protein>
    <submittedName>
        <fullName evidence="11">ABC transporter ATP-binding protein</fullName>
    </submittedName>
</protein>
<dbReference type="Proteomes" id="UP000509241">
    <property type="component" value="Chromosome"/>
</dbReference>
<dbReference type="KEGG" id="haly:HYG82_14360"/>
<dbReference type="FunFam" id="3.40.50.300:FF:000287">
    <property type="entry name" value="Multidrug ABC transporter ATP-binding protein"/>
    <property type="match status" value="1"/>
</dbReference>
<feature type="transmembrane region" description="Helical" evidence="8">
    <location>
        <begin position="262"/>
        <end position="279"/>
    </location>
</feature>
<evidence type="ECO:0000256" key="7">
    <source>
        <dbReference type="ARBA" id="ARBA00023136"/>
    </source>
</evidence>
<evidence type="ECO:0000256" key="2">
    <source>
        <dbReference type="ARBA" id="ARBA00022448"/>
    </source>
</evidence>
<reference evidence="11 12" key="1">
    <citation type="submission" date="2020-07" db="EMBL/GenBank/DDBJ databases">
        <authorList>
            <person name="Cui H."/>
        </authorList>
    </citation>
    <scope>NUCLEOTIDE SEQUENCE [LARGE SCALE GENOMIC DNA]</scope>
    <source>
        <strain evidence="11 12">YPL8</strain>
    </source>
</reference>
<dbReference type="InterPro" id="IPR003439">
    <property type="entry name" value="ABC_transporter-like_ATP-bd"/>
</dbReference>
<evidence type="ECO:0000256" key="1">
    <source>
        <dbReference type="ARBA" id="ARBA00004141"/>
    </source>
</evidence>
<dbReference type="GO" id="GO:0140359">
    <property type="term" value="F:ABC-type transporter activity"/>
    <property type="evidence" value="ECO:0007669"/>
    <property type="project" value="InterPro"/>
</dbReference>
<dbReference type="GO" id="GO:0016887">
    <property type="term" value="F:ATP hydrolysis activity"/>
    <property type="evidence" value="ECO:0007669"/>
    <property type="project" value="InterPro"/>
</dbReference>
<keyword evidence="12" id="KW-1185">Reference proteome</keyword>
<evidence type="ECO:0000256" key="5">
    <source>
        <dbReference type="ARBA" id="ARBA00022840"/>
    </source>
</evidence>
<comment type="subcellular location">
    <subcellularLocation>
        <location evidence="1">Membrane</location>
        <topology evidence="1">Multi-pass membrane protein</topology>
    </subcellularLocation>
</comment>
<keyword evidence="2" id="KW-0813">Transport</keyword>
<gene>
    <name evidence="11" type="ORF">HYG82_14360</name>
</gene>
<dbReference type="SMART" id="SM00382">
    <property type="entry name" value="AAA"/>
    <property type="match status" value="1"/>
</dbReference>
<evidence type="ECO:0000313" key="12">
    <source>
        <dbReference type="Proteomes" id="UP000509241"/>
    </source>
</evidence>
<feature type="domain" description="ABC transporter" evidence="9">
    <location>
        <begin position="334"/>
        <end position="571"/>
    </location>
</feature>
<dbReference type="PROSITE" id="PS50929">
    <property type="entry name" value="ABC_TM1F"/>
    <property type="match status" value="1"/>
</dbReference>
<dbReference type="OrthoDB" id="121502at2157"/>
<evidence type="ECO:0000313" key="11">
    <source>
        <dbReference type="EMBL" id="QLG49950.1"/>
    </source>
</evidence>
<dbReference type="GO" id="GO:0016020">
    <property type="term" value="C:membrane"/>
    <property type="evidence" value="ECO:0007669"/>
    <property type="project" value="UniProtKB-SubCell"/>
</dbReference>
<dbReference type="EMBL" id="CP058601">
    <property type="protein sequence ID" value="QLG49950.1"/>
    <property type="molecule type" value="Genomic_DNA"/>
</dbReference>
<keyword evidence="5 11" id="KW-0067">ATP-binding</keyword>
<dbReference type="Pfam" id="PF00664">
    <property type="entry name" value="ABC_membrane"/>
    <property type="match status" value="1"/>
</dbReference>
<dbReference type="RefSeq" id="WP_179261987.1">
    <property type="nucleotide sequence ID" value="NZ_CP058601.1"/>
</dbReference>
<evidence type="ECO:0000259" key="10">
    <source>
        <dbReference type="PROSITE" id="PS50929"/>
    </source>
</evidence>
<accession>A0A7D5GLJ0</accession>
<dbReference type="SUPFAM" id="SSF90123">
    <property type="entry name" value="ABC transporter transmembrane region"/>
    <property type="match status" value="1"/>
</dbReference>
<feature type="transmembrane region" description="Helical" evidence="8">
    <location>
        <begin position="236"/>
        <end position="256"/>
    </location>
</feature>
<keyword evidence="7 8" id="KW-0472">Membrane</keyword>
<keyword evidence="3 8" id="KW-0812">Transmembrane</keyword>
<dbReference type="InterPro" id="IPR027417">
    <property type="entry name" value="P-loop_NTPase"/>
</dbReference>
<dbReference type="InterPro" id="IPR017871">
    <property type="entry name" value="ABC_transporter-like_CS"/>
</dbReference>
<dbReference type="InterPro" id="IPR036640">
    <property type="entry name" value="ABC1_TM_sf"/>
</dbReference>
<dbReference type="AlphaFoldDB" id="A0A7D5GLJ0"/>
<dbReference type="PANTHER" id="PTHR24221:SF654">
    <property type="entry name" value="ATP-BINDING CASSETTE SUB-FAMILY B MEMBER 6"/>
    <property type="match status" value="1"/>
</dbReference>
<keyword evidence="4" id="KW-0547">Nucleotide-binding</keyword>
<evidence type="ECO:0000259" key="9">
    <source>
        <dbReference type="PROSITE" id="PS50893"/>
    </source>
</evidence>
<dbReference type="Gene3D" id="1.20.1560.10">
    <property type="entry name" value="ABC transporter type 1, transmembrane domain"/>
    <property type="match status" value="1"/>
</dbReference>
<dbReference type="GO" id="GO:0005524">
    <property type="term" value="F:ATP binding"/>
    <property type="evidence" value="ECO:0007669"/>
    <property type="project" value="UniProtKB-KW"/>
</dbReference>
<feature type="transmembrane region" description="Helical" evidence="8">
    <location>
        <begin position="47"/>
        <end position="64"/>
    </location>
</feature>
<dbReference type="SUPFAM" id="SSF52540">
    <property type="entry name" value="P-loop containing nucleoside triphosphate hydrolases"/>
    <property type="match status" value="1"/>
</dbReference>
<dbReference type="PROSITE" id="PS50893">
    <property type="entry name" value="ABC_TRANSPORTER_2"/>
    <property type="match status" value="1"/>
</dbReference>
<dbReference type="InterPro" id="IPR039421">
    <property type="entry name" value="Type_1_exporter"/>
</dbReference>
<feature type="domain" description="ABC transmembrane type-1" evidence="10">
    <location>
        <begin position="10"/>
        <end position="299"/>
    </location>
</feature>
<dbReference type="InterPro" id="IPR003593">
    <property type="entry name" value="AAA+_ATPase"/>
</dbReference>
<name>A0A7D5GLJ0_9EURY</name>
<dbReference type="InterPro" id="IPR011527">
    <property type="entry name" value="ABC1_TM_dom"/>
</dbReference>
<dbReference type="Gene3D" id="3.40.50.300">
    <property type="entry name" value="P-loop containing nucleotide triphosphate hydrolases"/>
    <property type="match status" value="1"/>
</dbReference>
<evidence type="ECO:0000256" key="6">
    <source>
        <dbReference type="ARBA" id="ARBA00022989"/>
    </source>
</evidence>